<comment type="caution">
    <text evidence="1">The sequence shown here is derived from an EMBL/GenBank/DDBJ whole genome shotgun (WGS) entry which is preliminary data.</text>
</comment>
<dbReference type="EMBL" id="SNZK01000011">
    <property type="protein sequence ID" value="TDR51698.1"/>
    <property type="molecule type" value="Genomic_DNA"/>
</dbReference>
<proteinExistence type="predicted"/>
<name>A0A4R6ZHL0_9LIST</name>
<protein>
    <submittedName>
        <fullName evidence="1">Uncharacterized protein</fullName>
    </submittedName>
</protein>
<dbReference type="STRING" id="1265846.PROCOU_11313"/>
<dbReference type="AlphaFoldDB" id="A0A4R6ZHL0"/>
<dbReference type="Proteomes" id="UP000295558">
    <property type="component" value="Unassembled WGS sequence"/>
</dbReference>
<organism evidence="1 2">
    <name type="scientific">Listeria rocourtiae</name>
    <dbReference type="NCBI Taxonomy" id="647910"/>
    <lineage>
        <taxon>Bacteria</taxon>
        <taxon>Bacillati</taxon>
        <taxon>Bacillota</taxon>
        <taxon>Bacilli</taxon>
        <taxon>Bacillales</taxon>
        <taxon>Listeriaceae</taxon>
        <taxon>Listeria</taxon>
    </lineage>
</organism>
<dbReference type="OrthoDB" id="2365944at2"/>
<accession>A0A4R6ZHL0</accession>
<gene>
    <name evidence="1" type="ORF">DFP96_1114</name>
</gene>
<dbReference type="RefSeq" id="WP_036072014.1">
    <property type="nucleotide sequence ID" value="NZ_SNZK01000011.1"/>
</dbReference>
<keyword evidence="2" id="KW-1185">Reference proteome</keyword>
<sequence length="66" mass="7653">MKFDKKLEKAILEDLKARKAKAKYTNAAEDHASVAELEKELTFFKAGFVNQAPAEWIERYCEEDDE</sequence>
<reference evidence="1 2" key="1">
    <citation type="submission" date="2019-03" db="EMBL/GenBank/DDBJ databases">
        <title>Genomic Encyclopedia of Type Strains, Phase III (KMG-III): the genomes of soil and plant-associated and newly described type strains.</title>
        <authorList>
            <person name="Whitman W."/>
        </authorList>
    </citation>
    <scope>NUCLEOTIDE SEQUENCE [LARGE SCALE GENOMIC DNA]</scope>
    <source>
        <strain evidence="1 2">CECT 7972</strain>
    </source>
</reference>
<evidence type="ECO:0000313" key="1">
    <source>
        <dbReference type="EMBL" id="TDR51698.1"/>
    </source>
</evidence>
<evidence type="ECO:0000313" key="2">
    <source>
        <dbReference type="Proteomes" id="UP000295558"/>
    </source>
</evidence>